<comment type="caution">
    <text evidence="2">The sequence shown here is derived from an EMBL/GenBank/DDBJ whole genome shotgun (WGS) entry which is preliminary data.</text>
</comment>
<gene>
    <name evidence="2" type="ORF">PLEPLA_LOCUS15135</name>
</gene>
<feature type="compositionally biased region" description="Low complexity" evidence="1">
    <location>
        <begin position="37"/>
        <end position="46"/>
    </location>
</feature>
<dbReference type="AlphaFoldDB" id="A0A9N7UAZ8"/>
<reference evidence="2" key="1">
    <citation type="submission" date="2020-03" db="EMBL/GenBank/DDBJ databases">
        <authorList>
            <person name="Weist P."/>
        </authorList>
    </citation>
    <scope>NUCLEOTIDE SEQUENCE</scope>
</reference>
<proteinExistence type="predicted"/>
<accession>A0A9N7UAZ8</accession>
<evidence type="ECO:0000313" key="2">
    <source>
        <dbReference type="EMBL" id="CAB1427197.1"/>
    </source>
</evidence>
<organism evidence="2 3">
    <name type="scientific">Pleuronectes platessa</name>
    <name type="common">European plaice</name>
    <dbReference type="NCBI Taxonomy" id="8262"/>
    <lineage>
        <taxon>Eukaryota</taxon>
        <taxon>Metazoa</taxon>
        <taxon>Chordata</taxon>
        <taxon>Craniata</taxon>
        <taxon>Vertebrata</taxon>
        <taxon>Euteleostomi</taxon>
        <taxon>Actinopterygii</taxon>
        <taxon>Neopterygii</taxon>
        <taxon>Teleostei</taxon>
        <taxon>Neoteleostei</taxon>
        <taxon>Acanthomorphata</taxon>
        <taxon>Carangaria</taxon>
        <taxon>Pleuronectiformes</taxon>
        <taxon>Pleuronectoidei</taxon>
        <taxon>Pleuronectidae</taxon>
        <taxon>Pleuronectes</taxon>
    </lineage>
</organism>
<name>A0A9N7UAZ8_PLEPL</name>
<evidence type="ECO:0000256" key="1">
    <source>
        <dbReference type="SAM" id="MobiDB-lite"/>
    </source>
</evidence>
<protein>
    <submittedName>
        <fullName evidence="2">Uncharacterized protein</fullName>
    </submittedName>
</protein>
<keyword evidence="3" id="KW-1185">Reference proteome</keyword>
<feature type="compositionally biased region" description="Gly residues" evidence="1">
    <location>
        <begin position="18"/>
        <end position="31"/>
    </location>
</feature>
<dbReference type="EMBL" id="CADEAL010000950">
    <property type="protein sequence ID" value="CAB1427197.1"/>
    <property type="molecule type" value="Genomic_DNA"/>
</dbReference>
<dbReference type="Proteomes" id="UP001153269">
    <property type="component" value="Unassembled WGS sequence"/>
</dbReference>
<evidence type="ECO:0000313" key="3">
    <source>
        <dbReference type="Proteomes" id="UP001153269"/>
    </source>
</evidence>
<sequence>MSKALRDKWREDDREGGGGRGGGGGGGGGGKSTSAAQQQLHQQIHHNQSDGLSLNCGVPGIYPEETHPHCCSSASRGLGSLSVFNVQDVVCLMEVEGGGVLLADRDRRDSEVVLLPSSLRASFPLARIPSDSESACSASRSPLNALPISSPVYLPTFSS</sequence>
<feature type="compositionally biased region" description="Basic and acidic residues" evidence="1">
    <location>
        <begin position="1"/>
        <end position="17"/>
    </location>
</feature>
<feature type="region of interest" description="Disordered" evidence="1">
    <location>
        <begin position="1"/>
        <end position="51"/>
    </location>
</feature>